<proteinExistence type="predicted"/>
<dbReference type="InParanoid" id="A0A2V0PGL3"/>
<feature type="domain" description="Clathrin/coatomer adaptor adaptin-like N-terminal" evidence="5">
    <location>
        <begin position="26"/>
        <end position="341"/>
    </location>
</feature>
<dbReference type="InterPro" id="IPR011989">
    <property type="entry name" value="ARM-like"/>
</dbReference>
<dbReference type="EMBL" id="BDRX01000117">
    <property type="protein sequence ID" value="GBF98152.1"/>
    <property type="molecule type" value="Genomic_DNA"/>
</dbReference>
<dbReference type="STRING" id="307507.A0A2V0PGL3"/>
<comment type="caution">
    <text evidence="6">The sequence shown here is derived from an EMBL/GenBank/DDBJ whole genome shotgun (WGS) entry which is preliminary data.</text>
</comment>
<dbReference type="PANTHER" id="PTHR22780">
    <property type="entry name" value="ADAPTIN, ALPHA/GAMMA/EPSILON"/>
    <property type="match status" value="1"/>
</dbReference>
<keyword evidence="3" id="KW-0653">Protein transport</keyword>
<gene>
    <name evidence="6" type="ORF">Rsub_10564</name>
</gene>
<dbReference type="InterPro" id="IPR002553">
    <property type="entry name" value="Clathrin/coatomer_adapt-like_N"/>
</dbReference>
<accession>A0A2V0PGL3</accession>
<reference evidence="6 7" key="1">
    <citation type="journal article" date="2018" name="Sci. Rep.">
        <title>Raphidocelis subcapitata (=Pseudokirchneriella subcapitata) provides an insight into genome evolution and environmental adaptations in the Sphaeropleales.</title>
        <authorList>
            <person name="Suzuki S."/>
            <person name="Yamaguchi H."/>
            <person name="Nakajima N."/>
            <person name="Kawachi M."/>
        </authorList>
    </citation>
    <scope>NUCLEOTIDE SEQUENCE [LARGE SCALE GENOMIC DNA]</scope>
    <source>
        <strain evidence="6 7">NIES-35</strain>
    </source>
</reference>
<evidence type="ECO:0000313" key="7">
    <source>
        <dbReference type="Proteomes" id="UP000247498"/>
    </source>
</evidence>
<dbReference type="OrthoDB" id="413467at2759"/>
<organism evidence="6 7">
    <name type="scientific">Raphidocelis subcapitata</name>
    <dbReference type="NCBI Taxonomy" id="307507"/>
    <lineage>
        <taxon>Eukaryota</taxon>
        <taxon>Viridiplantae</taxon>
        <taxon>Chlorophyta</taxon>
        <taxon>core chlorophytes</taxon>
        <taxon>Chlorophyceae</taxon>
        <taxon>CS clade</taxon>
        <taxon>Sphaeropleales</taxon>
        <taxon>Selenastraceae</taxon>
        <taxon>Raphidocelis</taxon>
    </lineage>
</organism>
<dbReference type="InterPro" id="IPR050840">
    <property type="entry name" value="Adaptor_Complx_Large_Subunit"/>
</dbReference>
<evidence type="ECO:0000256" key="2">
    <source>
        <dbReference type="ARBA" id="ARBA00022448"/>
    </source>
</evidence>
<dbReference type="GO" id="GO:0016192">
    <property type="term" value="P:vesicle-mediated transport"/>
    <property type="evidence" value="ECO:0007669"/>
    <property type="project" value="InterPro"/>
</dbReference>
<evidence type="ECO:0000313" key="6">
    <source>
        <dbReference type="EMBL" id="GBF98152.1"/>
    </source>
</evidence>
<keyword evidence="4" id="KW-0472">Membrane</keyword>
<dbReference type="GO" id="GO:0012505">
    <property type="term" value="C:endomembrane system"/>
    <property type="evidence" value="ECO:0007669"/>
    <property type="project" value="UniProtKB-SubCell"/>
</dbReference>
<evidence type="ECO:0000256" key="4">
    <source>
        <dbReference type="ARBA" id="ARBA00023136"/>
    </source>
</evidence>
<keyword evidence="7" id="KW-1185">Reference proteome</keyword>
<dbReference type="GO" id="GO:0030117">
    <property type="term" value="C:membrane coat"/>
    <property type="evidence" value="ECO:0007669"/>
    <property type="project" value="InterPro"/>
</dbReference>
<name>A0A2V0PGL3_9CHLO</name>
<dbReference type="AlphaFoldDB" id="A0A2V0PGL3"/>
<dbReference type="Proteomes" id="UP000247498">
    <property type="component" value="Unassembled WGS sequence"/>
</dbReference>
<dbReference type="GO" id="GO:0006886">
    <property type="term" value="P:intracellular protein transport"/>
    <property type="evidence" value="ECO:0007669"/>
    <property type="project" value="InterPro"/>
</dbReference>
<dbReference type="Pfam" id="PF01602">
    <property type="entry name" value="Adaptin_N"/>
    <property type="match status" value="1"/>
</dbReference>
<protein>
    <submittedName>
        <fullName evidence="6">AP-2 complex subunit alpha-like</fullName>
    </submittedName>
</protein>
<dbReference type="SUPFAM" id="SSF48371">
    <property type="entry name" value="ARM repeat"/>
    <property type="match status" value="1"/>
</dbReference>
<evidence type="ECO:0000259" key="5">
    <source>
        <dbReference type="Pfam" id="PF01602"/>
    </source>
</evidence>
<keyword evidence="2" id="KW-0813">Transport</keyword>
<comment type="subcellular location">
    <subcellularLocation>
        <location evidence="1">Endomembrane system</location>
    </subcellularLocation>
</comment>
<sequence length="358" mass="39142">MAKAGTIRGLQMFISDIRACSNREAESKRVDKELAKIRAKFGDEKKALTAYDRKKYVWKLLYIYMLGYDVEFGHKQACDLIPAAKYSEKQVGYMACSILMNERDEFLRLSINAIHSDLTSRNEAFQCLALTFVANIAGPEMAEALTPDVVKLVQAGSARPIVRKKAALCLLRLLRKTAPDAALVPAEAYAPVACALLEERDIGVLLAGATLLLGIMARFGPAGYEAAGPRALRVLERLVALRDVTPDYTYYGIASPWLQVKCLRVLQVLPPPDSPAQQRALREVLQAIFATCGEQARSPTANKANAQHAILFEAIALALALDAGRELLTGAVAALARFLAARVRAAGARPRRFASLHY</sequence>
<evidence type="ECO:0000256" key="1">
    <source>
        <dbReference type="ARBA" id="ARBA00004308"/>
    </source>
</evidence>
<dbReference type="Gene3D" id="1.25.10.10">
    <property type="entry name" value="Leucine-rich Repeat Variant"/>
    <property type="match status" value="1"/>
</dbReference>
<dbReference type="InterPro" id="IPR016024">
    <property type="entry name" value="ARM-type_fold"/>
</dbReference>
<evidence type="ECO:0000256" key="3">
    <source>
        <dbReference type="ARBA" id="ARBA00022927"/>
    </source>
</evidence>